<dbReference type="AlphaFoldDB" id="I2B414"/>
<keyword evidence="5" id="KW-1185">Reference proteome</keyword>
<dbReference type="Pfam" id="PF00583">
    <property type="entry name" value="Acetyltransf_1"/>
    <property type="match status" value="1"/>
</dbReference>
<keyword evidence="2" id="KW-0012">Acyltransferase</keyword>
<dbReference type="PROSITE" id="PS51186">
    <property type="entry name" value="GNAT"/>
    <property type="match status" value="1"/>
</dbReference>
<sequence>MDALLALWLESTTQAHPFIDPGYWQESLPVVRHVYLPHACTWVWEGPGGLEGFISVLERQFIGALFVAPAHLGQGTGRALMHHVQQRFARLSLEVYQQNHRAVAFYLSQGFHIEDCAWQEETRLPTWIMNWSS</sequence>
<dbReference type="CDD" id="cd04301">
    <property type="entry name" value="NAT_SF"/>
    <property type="match status" value="1"/>
</dbReference>
<dbReference type="EMBL" id="CP001560">
    <property type="protein sequence ID" value="AFJ45268.1"/>
    <property type="molecule type" value="Genomic_DNA"/>
</dbReference>
<reference evidence="4 5" key="1">
    <citation type="journal article" date="2012" name="J. Bacteriol.">
        <title>Complete genome sequence of the B12-producing Shimwellia blattae strain DSM 4481, isolated from a cockroach.</title>
        <authorList>
            <person name="Brzuszkiewicz E."/>
            <person name="Waschkowitz T."/>
            <person name="Wiezer A."/>
            <person name="Daniel R."/>
        </authorList>
    </citation>
    <scope>NUCLEOTIDE SEQUENCE [LARGE SCALE GENOMIC DNA]</scope>
    <source>
        <strain evidence="5">ATCC 29907 / DSM 4481 / JCM 1650 / NBRC 105725 / CDC 9005-74</strain>
    </source>
</reference>
<evidence type="ECO:0000313" key="4">
    <source>
        <dbReference type="EMBL" id="AFJ45268.1"/>
    </source>
</evidence>
<dbReference type="KEGG" id="ebt:EBL_c01320"/>
<proteinExistence type="predicted"/>
<dbReference type="PANTHER" id="PTHR43800:SF1">
    <property type="entry name" value="PEPTIDYL-LYSINE N-ACETYLTRANSFERASE YJAB"/>
    <property type="match status" value="1"/>
</dbReference>
<dbReference type="Gene3D" id="3.40.630.30">
    <property type="match status" value="1"/>
</dbReference>
<dbReference type="GO" id="GO:0016747">
    <property type="term" value="F:acyltransferase activity, transferring groups other than amino-acyl groups"/>
    <property type="evidence" value="ECO:0007669"/>
    <property type="project" value="InterPro"/>
</dbReference>
<name>I2B414_SHIBC</name>
<keyword evidence="1 4" id="KW-0808">Transferase</keyword>
<dbReference type="eggNOG" id="COG0456">
    <property type="taxonomic scope" value="Bacteria"/>
</dbReference>
<evidence type="ECO:0000313" key="5">
    <source>
        <dbReference type="Proteomes" id="UP000001955"/>
    </source>
</evidence>
<dbReference type="RefSeq" id="WP_014715719.1">
    <property type="nucleotide sequence ID" value="NC_017910.1"/>
</dbReference>
<dbReference type="InterPro" id="IPR000182">
    <property type="entry name" value="GNAT_dom"/>
</dbReference>
<evidence type="ECO:0000256" key="1">
    <source>
        <dbReference type="ARBA" id="ARBA00022679"/>
    </source>
</evidence>
<accession>I2B414</accession>
<protein>
    <submittedName>
        <fullName evidence="4">Putative acetyltransferase YiaC</fullName>
    </submittedName>
</protein>
<dbReference type="NCBIfam" id="NF007853">
    <property type="entry name" value="PRK10562.1"/>
    <property type="match status" value="1"/>
</dbReference>
<organism evidence="4 5">
    <name type="scientific">Shimwellia blattae (strain ATCC 29907 / DSM 4481 / JCM 1650 / NBRC 105725 / CDC 9005-74)</name>
    <name type="common">Escherichia blattae</name>
    <dbReference type="NCBI Taxonomy" id="630626"/>
    <lineage>
        <taxon>Bacteria</taxon>
        <taxon>Pseudomonadati</taxon>
        <taxon>Pseudomonadota</taxon>
        <taxon>Gammaproteobacteria</taxon>
        <taxon>Enterobacterales</taxon>
        <taxon>Enterobacteriaceae</taxon>
        <taxon>Shimwellia</taxon>
    </lineage>
</organism>
<dbReference type="PATRIC" id="fig|630626.3.peg.137"/>
<dbReference type="STRING" id="630626.EBL_c01320"/>
<dbReference type="Proteomes" id="UP000001955">
    <property type="component" value="Chromosome"/>
</dbReference>
<gene>
    <name evidence="4" type="primary">yiaC</name>
    <name evidence="4" type="ordered locus">EBL_c01320</name>
</gene>
<dbReference type="InterPro" id="IPR016181">
    <property type="entry name" value="Acyl_CoA_acyltransferase"/>
</dbReference>
<evidence type="ECO:0000259" key="3">
    <source>
        <dbReference type="PROSITE" id="PS51186"/>
    </source>
</evidence>
<dbReference type="SUPFAM" id="SSF55729">
    <property type="entry name" value="Acyl-CoA N-acyltransferases (Nat)"/>
    <property type="match status" value="1"/>
</dbReference>
<dbReference type="HOGENOM" id="CLU_013985_21_2_6"/>
<dbReference type="PANTHER" id="PTHR43800">
    <property type="entry name" value="PEPTIDYL-LYSINE N-ACETYLTRANSFERASE YJAB"/>
    <property type="match status" value="1"/>
</dbReference>
<feature type="domain" description="N-acetyltransferase" evidence="3">
    <location>
        <begin position="1"/>
        <end position="133"/>
    </location>
</feature>
<evidence type="ECO:0000256" key="2">
    <source>
        <dbReference type="ARBA" id="ARBA00023315"/>
    </source>
</evidence>